<dbReference type="STRING" id="431943.CKL_3299"/>
<organism evidence="1 2">
    <name type="scientific">Clostridium kluyveri (strain ATCC 8527 / DSM 555 / NBRC 12016 / NCIMB 10680 / K1)</name>
    <dbReference type="NCBI Taxonomy" id="431943"/>
    <lineage>
        <taxon>Bacteria</taxon>
        <taxon>Bacillati</taxon>
        <taxon>Bacillota</taxon>
        <taxon>Clostridia</taxon>
        <taxon>Eubacteriales</taxon>
        <taxon>Clostridiaceae</taxon>
        <taxon>Clostridium</taxon>
    </lineage>
</organism>
<dbReference type="AlphaFoldDB" id="A5N2F6"/>
<name>A5N2F6_CLOK5</name>
<dbReference type="HOGENOM" id="CLU_2599847_0_0_9"/>
<evidence type="ECO:0000313" key="2">
    <source>
        <dbReference type="Proteomes" id="UP000002411"/>
    </source>
</evidence>
<dbReference type="Proteomes" id="UP000002411">
    <property type="component" value="Chromosome"/>
</dbReference>
<reference evidence="1 2" key="1">
    <citation type="journal article" date="2008" name="Proc. Natl. Acad. Sci. U.S.A.">
        <title>The genome of Clostridium kluyveri, a strict anaerobe with unique metabolic features.</title>
        <authorList>
            <person name="Seedorf H."/>
            <person name="Fricke W.F."/>
            <person name="Veith B."/>
            <person name="Brueggemann H."/>
            <person name="Liesegang H."/>
            <person name="Strittmatter A."/>
            <person name="Miethke M."/>
            <person name="Buckel W."/>
            <person name="Hinderberger J."/>
            <person name="Li F."/>
            <person name="Hagemeier C."/>
            <person name="Thauer R.K."/>
            <person name="Gottschalk G."/>
        </authorList>
    </citation>
    <scope>NUCLEOTIDE SEQUENCE [LARGE SCALE GENOMIC DNA]</scope>
    <source>
        <strain evidence="2">ATCC 8527 / DSM 555 / NCIMB 10680</strain>
    </source>
</reference>
<dbReference type="KEGG" id="ckl:CKL_3299"/>
<sequence>MEKLYPEELEIYDKDATDKYMLIGFLKSIRNDNSIHIKSYAEDVSKNDDDYKRGYYKGFRDVAEIQNRLIDNFLKEMEVK</sequence>
<dbReference type="EMBL" id="CP000673">
    <property type="protein sequence ID" value="EDK35302.1"/>
    <property type="molecule type" value="Genomic_DNA"/>
</dbReference>
<proteinExistence type="predicted"/>
<protein>
    <submittedName>
        <fullName evidence="1">Uncharacterized protein</fullName>
    </submittedName>
</protein>
<accession>A5N2F6</accession>
<gene>
    <name evidence="1" type="ordered locus">CKL_3299</name>
</gene>
<dbReference type="RefSeq" id="WP_012103634.1">
    <property type="nucleotide sequence ID" value="NC_009706.1"/>
</dbReference>
<evidence type="ECO:0000313" key="1">
    <source>
        <dbReference type="EMBL" id="EDK35302.1"/>
    </source>
</evidence>
<keyword evidence="2" id="KW-1185">Reference proteome</keyword>